<sequence>MLESGVQYACFGNHEADVGLGALKQRLERWHERGGVWINTNMPDLLPELNLPSSASVVGLSKDGHNARQICLLGLCTKDPGLYNAPDDFGGAVYTAVECNECGLDTAKELRWRRI</sequence>
<gene>
    <name evidence="1" type="ORF">EVOR1521_LOCUS26082</name>
</gene>
<dbReference type="EMBL" id="CAUJNA010003494">
    <property type="protein sequence ID" value="CAJ1403408.1"/>
    <property type="molecule type" value="Genomic_DNA"/>
</dbReference>
<dbReference type="InterPro" id="IPR029052">
    <property type="entry name" value="Metallo-depent_PP-like"/>
</dbReference>
<evidence type="ECO:0000313" key="1">
    <source>
        <dbReference type="EMBL" id="CAJ1403408.1"/>
    </source>
</evidence>
<organism evidence="1 2">
    <name type="scientific">Effrenium voratum</name>
    <dbReference type="NCBI Taxonomy" id="2562239"/>
    <lineage>
        <taxon>Eukaryota</taxon>
        <taxon>Sar</taxon>
        <taxon>Alveolata</taxon>
        <taxon>Dinophyceae</taxon>
        <taxon>Suessiales</taxon>
        <taxon>Symbiodiniaceae</taxon>
        <taxon>Effrenium</taxon>
    </lineage>
</organism>
<evidence type="ECO:0000313" key="2">
    <source>
        <dbReference type="Proteomes" id="UP001178507"/>
    </source>
</evidence>
<protein>
    <submittedName>
        <fullName evidence="1">Uncharacterized protein</fullName>
    </submittedName>
</protein>
<comment type="caution">
    <text evidence="1">The sequence shown here is derived from an EMBL/GenBank/DDBJ whole genome shotgun (WGS) entry which is preliminary data.</text>
</comment>
<reference evidence="1" key="1">
    <citation type="submission" date="2023-08" db="EMBL/GenBank/DDBJ databases">
        <authorList>
            <person name="Chen Y."/>
            <person name="Shah S."/>
            <person name="Dougan E. K."/>
            <person name="Thang M."/>
            <person name="Chan C."/>
        </authorList>
    </citation>
    <scope>NUCLEOTIDE SEQUENCE</scope>
</reference>
<accession>A0AA36JEB3</accession>
<dbReference type="Proteomes" id="UP001178507">
    <property type="component" value="Unassembled WGS sequence"/>
</dbReference>
<name>A0AA36JEB3_9DINO</name>
<proteinExistence type="predicted"/>
<keyword evidence="2" id="KW-1185">Reference proteome</keyword>
<dbReference type="AlphaFoldDB" id="A0AA36JEB3"/>
<dbReference type="SUPFAM" id="SSF56300">
    <property type="entry name" value="Metallo-dependent phosphatases"/>
    <property type="match status" value="1"/>
</dbReference>
<dbReference type="Gene3D" id="3.60.21.10">
    <property type="match status" value="1"/>
</dbReference>